<comment type="caution">
    <text evidence="9">The sequence shown here is derived from an EMBL/GenBank/DDBJ whole genome shotgun (WGS) entry which is preliminary data.</text>
</comment>
<comment type="subcellular location">
    <subcellularLocation>
        <location evidence="1">Cell membrane</location>
        <topology evidence="1">Multi-pass membrane protein</topology>
    </subcellularLocation>
</comment>
<dbReference type="PANTHER" id="PTHR32322">
    <property type="entry name" value="INNER MEMBRANE TRANSPORTER"/>
    <property type="match status" value="1"/>
</dbReference>
<keyword evidence="10" id="KW-1185">Reference proteome</keyword>
<feature type="transmembrane region" description="Helical" evidence="7">
    <location>
        <begin position="180"/>
        <end position="200"/>
    </location>
</feature>
<proteinExistence type="inferred from homology"/>
<protein>
    <recommendedName>
        <fullName evidence="8">EamA domain-containing protein</fullName>
    </recommendedName>
</protein>
<organism evidence="9 10">
    <name type="scientific">Butyribacter intestini</name>
    <dbReference type="NCBI Taxonomy" id="1703332"/>
    <lineage>
        <taxon>Bacteria</taxon>
        <taxon>Bacillati</taxon>
        <taxon>Bacillota</taxon>
        <taxon>Clostridia</taxon>
        <taxon>Lachnospirales</taxon>
        <taxon>Lachnospiraceae</taxon>
        <taxon>Butyribacter</taxon>
    </lineage>
</organism>
<dbReference type="InterPro" id="IPR000620">
    <property type="entry name" value="EamA_dom"/>
</dbReference>
<name>A0AAW3JW52_9FIRM</name>
<dbReference type="Pfam" id="PF00892">
    <property type="entry name" value="EamA"/>
    <property type="match status" value="2"/>
</dbReference>
<feature type="transmembrane region" description="Helical" evidence="7">
    <location>
        <begin position="212"/>
        <end position="230"/>
    </location>
</feature>
<keyword evidence="3" id="KW-1003">Cell membrane</keyword>
<dbReference type="GO" id="GO:0005886">
    <property type="term" value="C:plasma membrane"/>
    <property type="evidence" value="ECO:0007669"/>
    <property type="project" value="UniProtKB-SubCell"/>
</dbReference>
<feature type="transmembrane region" description="Helical" evidence="7">
    <location>
        <begin position="121"/>
        <end position="142"/>
    </location>
</feature>
<evidence type="ECO:0000256" key="6">
    <source>
        <dbReference type="ARBA" id="ARBA00023136"/>
    </source>
</evidence>
<dbReference type="RefSeq" id="WP_055941778.1">
    <property type="nucleotide sequence ID" value="NZ_JAQDCV010000001.1"/>
</dbReference>
<dbReference type="InterPro" id="IPR050638">
    <property type="entry name" value="AA-Vitamin_Transporters"/>
</dbReference>
<keyword evidence="5 7" id="KW-1133">Transmembrane helix</keyword>
<evidence type="ECO:0000256" key="2">
    <source>
        <dbReference type="ARBA" id="ARBA00007362"/>
    </source>
</evidence>
<dbReference type="PANTHER" id="PTHR32322:SF18">
    <property type="entry name" value="S-ADENOSYLMETHIONINE_S-ADENOSYLHOMOCYSTEINE TRANSPORTER"/>
    <property type="match status" value="1"/>
</dbReference>
<feature type="transmembrane region" description="Helical" evidence="7">
    <location>
        <begin position="236"/>
        <end position="258"/>
    </location>
</feature>
<feature type="transmembrane region" description="Helical" evidence="7">
    <location>
        <begin position="93"/>
        <end position="115"/>
    </location>
</feature>
<comment type="similarity">
    <text evidence="2">Belongs to the EamA transporter family.</text>
</comment>
<evidence type="ECO:0000256" key="7">
    <source>
        <dbReference type="SAM" id="Phobius"/>
    </source>
</evidence>
<feature type="domain" description="EamA" evidence="8">
    <location>
        <begin position="24"/>
        <end position="165"/>
    </location>
</feature>
<feature type="transmembrane region" description="Helical" evidence="7">
    <location>
        <begin position="270"/>
        <end position="288"/>
    </location>
</feature>
<evidence type="ECO:0000256" key="1">
    <source>
        <dbReference type="ARBA" id="ARBA00004651"/>
    </source>
</evidence>
<evidence type="ECO:0000256" key="3">
    <source>
        <dbReference type="ARBA" id="ARBA00022475"/>
    </source>
</evidence>
<sequence>MILTDKNDTERTMKKSLFTKRKTVILFAIIAMFSWGCAFPFIKLGMKEYAISNDDTAGKMLFAGIRFFLAGIITLIITYKREKNIKIKSLKDFSWLFLFGFVNTGFHYFCFYMGLSHCSGSKASIIDSLGTFWLIFLAVLFFKERLTSNKILGCLFGFAGIIIANFSTDIISKVSFQGEGFLVISTLCAAFGGVIVRIITTVRNINAVKATGYGLTIGGVLLLAGGLFLGGTLTKVTLKGIVVMFCLVAISVVGFVLYNQLLSCNPVGQIAIFNALIPVFGTLTSCILTGERFYFRYIISIILVALGIWFVNREKN</sequence>
<evidence type="ECO:0000313" key="9">
    <source>
        <dbReference type="EMBL" id="KQC86358.1"/>
    </source>
</evidence>
<feature type="transmembrane region" description="Helical" evidence="7">
    <location>
        <begin position="151"/>
        <end position="168"/>
    </location>
</feature>
<dbReference type="Gene3D" id="1.10.3730.20">
    <property type="match status" value="1"/>
</dbReference>
<dbReference type="Proteomes" id="UP000050833">
    <property type="component" value="Unassembled WGS sequence"/>
</dbReference>
<evidence type="ECO:0000256" key="4">
    <source>
        <dbReference type="ARBA" id="ARBA00022692"/>
    </source>
</evidence>
<keyword evidence="4 7" id="KW-0812">Transmembrane</keyword>
<feature type="transmembrane region" description="Helical" evidence="7">
    <location>
        <begin position="62"/>
        <end position="81"/>
    </location>
</feature>
<accession>A0AAW3JW52</accession>
<evidence type="ECO:0000256" key="5">
    <source>
        <dbReference type="ARBA" id="ARBA00022989"/>
    </source>
</evidence>
<reference evidence="9 10" key="1">
    <citation type="submission" date="2015-10" db="EMBL/GenBank/DDBJ databases">
        <title>Butyribacter intestini gen. nov., sp. nov., a butyric acid-producing bacterium of the family Lachnospiraceae isolated from the human faeces.</title>
        <authorList>
            <person name="Zou Y."/>
            <person name="Xue W."/>
            <person name="Luo G."/>
            <person name="Lv M."/>
        </authorList>
    </citation>
    <scope>NUCLEOTIDE SEQUENCE [LARGE SCALE GENOMIC DNA]</scope>
    <source>
        <strain evidence="9 10">TF01-11</strain>
    </source>
</reference>
<feature type="transmembrane region" description="Helical" evidence="7">
    <location>
        <begin position="23"/>
        <end position="42"/>
    </location>
</feature>
<feature type="domain" description="EamA" evidence="8">
    <location>
        <begin position="178"/>
        <end position="312"/>
    </location>
</feature>
<gene>
    <name evidence="9" type="ORF">APZ18_03990</name>
</gene>
<dbReference type="EMBL" id="LLKB01000001">
    <property type="protein sequence ID" value="KQC86358.1"/>
    <property type="molecule type" value="Genomic_DNA"/>
</dbReference>
<evidence type="ECO:0000313" key="10">
    <source>
        <dbReference type="Proteomes" id="UP000050833"/>
    </source>
</evidence>
<feature type="transmembrane region" description="Helical" evidence="7">
    <location>
        <begin position="294"/>
        <end position="311"/>
    </location>
</feature>
<dbReference type="AlphaFoldDB" id="A0AAW3JW52"/>
<evidence type="ECO:0000259" key="8">
    <source>
        <dbReference type="Pfam" id="PF00892"/>
    </source>
</evidence>
<dbReference type="SUPFAM" id="SSF103481">
    <property type="entry name" value="Multidrug resistance efflux transporter EmrE"/>
    <property type="match status" value="2"/>
</dbReference>
<dbReference type="InterPro" id="IPR037185">
    <property type="entry name" value="EmrE-like"/>
</dbReference>
<keyword evidence="6 7" id="KW-0472">Membrane</keyword>